<sequence length="145" mass="16143">MASESHFLVVFQDCYDILLAMMPFVTFMLFGVKFFTTLEIAAFRSLLGSTDAIVSGSTALRFFTRECFEHSDLDVYCTLPRSFALGLFFLSSGYKFVRGVRQAGDLVSDFARVWDFRNSAGVTIQLLVTPGSRFTAIRTSTPPAS</sequence>
<keyword evidence="3" id="KW-1185">Reference proteome</keyword>
<comment type="caution">
    <text evidence="2">The sequence shown here is derived from an EMBL/GenBank/DDBJ whole genome shotgun (WGS) entry which is preliminary data.</text>
</comment>
<organism evidence="2 3">
    <name type="scientific">Collybiopsis confluens</name>
    <dbReference type="NCBI Taxonomy" id="2823264"/>
    <lineage>
        <taxon>Eukaryota</taxon>
        <taxon>Fungi</taxon>
        <taxon>Dikarya</taxon>
        <taxon>Basidiomycota</taxon>
        <taxon>Agaricomycotina</taxon>
        <taxon>Agaricomycetes</taxon>
        <taxon>Agaricomycetidae</taxon>
        <taxon>Agaricales</taxon>
        <taxon>Marasmiineae</taxon>
        <taxon>Omphalotaceae</taxon>
        <taxon>Collybiopsis</taxon>
    </lineage>
</organism>
<keyword evidence="1" id="KW-0812">Transmembrane</keyword>
<evidence type="ECO:0000313" key="2">
    <source>
        <dbReference type="EMBL" id="KAF5373514.1"/>
    </source>
</evidence>
<name>A0A8H5GYV7_9AGAR</name>
<dbReference type="Proteomes" id="UP000518752">
    <property type="component" value="Unassembled WGS sequence"/>
</dbReference>
<evidence type="ECO:0000256" key="1">
    <source>
        <dbReference type="SAM" id="Phobius"/>
    </source>
</evidence>
<reference evidence="2 3" key="1">
    <citation type="journal article" date="2020" name="ISME J.">
        <title>Uncovering the hidden diversity of litter-decomposition mechanisms in mushroom-forming fungi.</title>
        <authorList>
            <person name="Floudas D."/>
            <person name="Bentzer J."/>
            <person name="Ahren D."/>
            <person name="Johansson T."/>
            <person name="Persson P."/>
            <person name="Tunlid A."/>
        </authorList>
    </citation>
    <scope>NUCLEOTIDE SEQUENCE [LARGE SCALE GENOMIC DNA]</scope>
    <source>
        <strain evidence="2 3">CBS 406.79</strain>
    </source>
</reference>
<keyword evidence="1" id="KW-0472">Membrane</keyword>
<evidence type="ECO:0000313" key="3">
    <source>
        <dbReference type="Proteomes" id="UP000518752"/>
    </source>
</evidence>
<accession>A0A8H5GYV7</accession>
<dbReference type="OrthoDB" id="3041043at2759"/>
<dbReference type="EMBL" id="JAACJN010000105">
    <property type="protein sequence ID" value="KAF5373514.1"/>
    <property type="molecule type" value="Genomic_DNA"/>
</dbReference>
<keyword evidence="1" id="KW-1133">Transmembrane helix</keyword>
<protein>
    <submittedName>
        <fullName evidence="2">Uncharacterized protein</fullName>
    </submittedName>
</protein>
<feature type="transmembrane region" description="Helical" evidence="1">
    <location>
        <begin position="17"/>
        <end position="36"/>
    </location>
</feature>
<proteinExistence type="predicted"/>
<gene>
    <name evidence="2" type="ORF">D9757_010486</name>
</gene>
<dbReference type="AlphaFoldDB" id="A0A8H5GYV7"/>